<feature type="region of interest" description="Disordered" evidence="1">
    <location>
        <begin position="1"/>
        <end position="60"/>
    </location>
</feature>
<evidence type="ECO:0000313" key="3">
    <source>
        <dbReference type="Proteomes" id="UP001484097"/>
    </source>
</evidence>
<dbReference type="NCBIfam" id="NF041373">
    <property type="entry name" value="HGG_STG"/>
    <property type="match status" value="1"/>
</dbReference>
<proteinExistence type="predicted"/>
<keyword evidence="3" id="KW-1185">Reference proteome</keyword>
<comment type="caution">
    <text evidence="2">The sequence shown here is derived from an EMBL/GenBank/DDBJ whole genome shotgun (WGS) entry which is preliminary data.</text>
</comment>
<protein>
    <submittedName>
        <fullName evidence="2">HGGxSTG domain-containing protein</fullName>
    </submittedName>
</protein>
<gene>
    <name evidence="2" type="ORF">ABDK96_02015</name>
</gene>
<feature type="compositionally biased region" description="Low complexity" evidence="1">
    <location>
        <begin position="48"/>
        <end position="60"/>
    </location>
</feature>
<sequence length="225" mass="24211">MAIPEDDPYAPGQTRENGRPICGAKKKDGQPCGASPAKGATRCRRHGGNAPRAKAAAKRNVTTEKAGRALRNLGYDADAENIDPAEALLRLVSDKYREVAWLRMQVDHIQAGDNPGGTTPLVWGITGHEFGVGPDGPIDKTTESSDLNIYVRWLHTAEDQLARYASAALKAGVEQRQLDIREAEALVFVGAINSILTALQLSTEQQQLVPTIVPQALRALEGRTA</sequence>
<dbReference type="InterPro" id="IPR047675">
    <property type="entry name" value="Putative_zinc-bd"/>
</dbReference>
<accession>A0ABV0IE58</accession>
<dbReference type="EMBL" id="JBDXMX010000001">
    <property type="protein sequence ID" value="MEO9246453.1"/>
    <property type="molecule type" value="Genomic_DNA"/>
</dbReference>
<name>A0ABV0IE58_9MICC</name>
<evidence type="ECO:0000313" key="2">
    <source>
        <dbReference type="EMBL" id="MEO9246453.1"/>
    </source>
</evidence>
<dbReference type="RefSeq" id="WP_347918495.1">
    <property type="nucleotide sequence ID" value="NZ_JBDXMX010000001.1"/>
</dbReference>
<dbReference type="Proteomes" id="UP001484097">
    <property type="component" value="Unassembled WGS sequence"/>
</dbReference>
<organism evidence="2 3">
    <name type="scientific">Citricoccus nitrophenolicus</name>
    <dbReference type="NCBI Taxonomy" id="863575"/>
    <lineage>
        <taxon>Bacteria</taxon>
        <taxon>Bacillati</taxon>
        <taxon>Actinomycetota</taxon>
        <taxon>Actinomycetes</taxon>
        <taxon>Micrococcales</taxon>
        <taxon>Micrococcaceae</taxon>
        <taxon>Citricoccus</taxon>
    </lineage>
</organism>
<reference evidence="2 3" key="1">
    <citation type="submission" date="2024-05" db="EMBL/GenBank/DDBJ databases">
        <authorList>
            <person name="Yi C."/>
        </authorList>
    </citation>
    <scope>NUCLEOTIDE SEQUENCE [LARGE SCALE GENOMIC DNA]</scope>
    <source>
        <strain evidence="2 3">XS13</strain>
    </source>
</reference>
<evidence type="ECO:0000256" key="1">
    <source>
        <dbReference type="SAM" id="MobiDB-lite"/>
    </source>
</evidence>